<protein>
    <submittedName>
        <fullName evidence="3">NAD(P)H-binding protein</fullName>
    </submittedName>
    <submittedName>
        <fullName evidence="2">Putative NADH-flavin reductase</fullName>
    </submittedName>
</protein>
<dbReference type="GO" id="GO:0016646">
    <property type="term" value="F:oxidoreductase activity, acting on the CH-NH group of donors, NAD or NADP as acceptor"/>
    <property type="evidence" value="ECO:0007669"/>
    <property type="project" value="TreeGrafter"/>
</dbReference>
<dbReference type="InterPro" id="IPR036291">
    <property type="entry name" value="NAD(P)-bd_dom_sf"/>
</dbReference>
<keyword evidence="4" id="KW-1185">Reference proteome</keyword>
<dbReference type="Gene3D" id="3.40.50.720">
    <property type="entry name" value="NAD(P)-binding Rossmann-like Domain"/>
    <property type="match status" value="1"/>
</dbReference>
<dbReference type="SUPFAM" id="SSF51735">
    <property type="entry name" value="NAD(P)-binding Rossmann-fold domains"/>
    <property type="match status" value="1"/>
</dbReference>
<dbReference type="EMBL" id="JACHKF010000001">
    <property type="protein sequence ID" value="MBB6570110.1"/>
    <property type="molecule type" value="Genomic_DNA"/>
</dbReference>
<dbReference type="InterPro" id="IPR016040">
    <property type="entry name" value="NAD(P)-bd_dom"/>
</dbReference>
<organism evidence="3 4">
    <name type="scientific">Kribbella sandramycini</name>
    <dbReference type="NCBI Taxonomy" id="60450"/>
    <lineage>
        <taxon>Bacteria</taxon>
        <taxon>Bacillati</taxon>
        <taxon>Actinomycetota</taxon>
        <taxon>Actinomycetes</taxon>
        <taxon>Propionibacteriales</taxon>
        <taxon>Kribbellaceae</taxon>
        <taxon>Kribbella</taxon>
    </lineage>
</organism>
<reference evidence="3 4" key="1">
    <citation type="submission" date="2020-05" db="EMBL/GenBank/DDBJ databases">
        <title>Genome sequence of Kribbella sandramycini ATCC 39419.</title>
        <authorList>
            <person name="Maclea K.S."/>
            <person name="Fair J.L."/>
        </authorList>
    </citation>
    <scope>NUCLEOTIDE SEQUENCE [LARGE SCALE GENOMIC DNA]</scope>
    <source>
        <strain evidence="3 4">ATCC 39419</strain>
    </source>
</reference>
<evidence type="ECO:0000313" key="5">
    <source>
        <dbReference type="Proteomes" id="UP000553957"/>
    </source>
</evidence>
<dbReference type="EMBL" id="JABJRC010000012">
    <property type="protein sequence ID" value="NOL45388.1"/>
    <property type="molecule type" value="Genomic_DNA"/>
</dbReference>
<name>A0A7Y4L6T5_9ACTN</name>
<dbReference type="PANTHER" id="PTHR43355">
    <property type="entry name" value="FLAVIN REDUCTASE (NADPH)"/>
    <property type="match status" value="1"/>
</dbReference>
<evidence type="ECO:0000313" key="3">
    <source>
        <dbReference type="EMBL" id="NOL45388.1"/>
    </source>
</evidence>
<dbReference type="Proteomes" id="UP000553957">
    <property type="component" value="Unassembled WGS sequence"/>
</dbReference>
<dbReference type="PANTHER" id="PTHR43355:SF2">
    <property type="entry name" value="FLAVIN REDUCTASE (NADPH)"/>
    <property type="match status" value="1"/>
</dbReference>
<feature type="domain" description="NAD(P)-binding" evidence="1">
    <location>
        <begin position="7"/>
        <end position="192"/>
    </location>
</feature>
<reference evidence="2 5" key="2">
    <citation type="submission" date="2020-08" db="EMBL/GenBank/DDBJ databases">
        <title>Sequencing the genomes of 1000 actinobacteria strains.</title>
        <authorList>
            <person name="Klenk H.-P."/>
        </authorList>
    </citation>
    <scope>NUCLEOTIDE SEQUENCE [LARGE SCALE GENOMIC DNA]</scope>
    <source>
        <strain evidence="2 5">DSM 15626</strain>
    </source>
</reference>
<accession>A0A7Y4L6T5</accession>
<dbReference type="AlphaFoldDB" id="A0A7Y4L6T5"/>
<sequence>MRILVFGATGAVGSHVVQEALNRGHQVTAVSRSSRSTSPADFRQADAADSTAVAQLATDHDVVISATRPQPGQENELVGVTKGLLDGLRASGVRLIVVGGAASLIVPGTGLTVLEQPGFPAEYRPIAEACNAQFDLVRAADEVDWTYASPPDLLEPGARTGSYRLGTDELVIAVDGRSSISLADFAIALVDEAERAKYRQQRFTAGY</sequence>
<comment type="caution">
    <text evidence="3">The sequence shown here is derived from an EMBL/GenBank/DDBJ whole genome shotgun (WGS) entry which is preliminary data.</text>
</comment>
<evidence type="ECO:0000313" key="4">
    <source>
        <dbReference type="Proteomes" id="UP000534306"/>
    </source>
</evidence>
<evidence type="ECO:0000259" key="1">
    <source>
        <dbReference type="Pfam" id="PF13460"/>
    </source>
</evidence>
<dbReference type="Pfam" id="PF13460">
    <property type="entry name" value="NAD_binding_10"/>
    <property type="match status" value="1"/>
</dbReference>
<dbReference type="RefSeq" id="WP_171678690.1">
    <property type="nucleotide sequence ID" value="NZ_BAAAGT010000005.1"/>
</dbReference>
<evidence type="ECO:0000313" key="2">
    <source>
        <dbReference type="EMBL" id="MBB6570110.1"/>
    </source>
</evidence>
<gene>
    <name evidence="2" type="ORF">HNR71_005747</name>
    <name evidence="3" type="ORF">HPO96_34585</name>
</gene>
<proteinExistence type="predicted"/>
<dbReference type="Proteomes" id="UP000534306">
    <property type="component" value="Unassembled WGS sequence"/>
</dbReference>
<dbReference type="InterPro" id="IPR051606">
    <property type="entry name" value="Polyketide_Oxido-like"/>
</dbReference>